<keyword evidence="6" id="KW-0560">Oxidoreductase</keyword>
<evidence type="ECO:0000313" key="9">
    <source>
        <dbReference type="Proteomes" id="UP001156690"/>
    </source>
</evidence>
<comment type="pathway">
    <text evidence="1 6">Carbohydrate biosynthesis; dTDP-L-rhamnose biosynthesis.</text>
</comment>
<protein>
    <recommendedName>
        <fullName evidence="4 6">dTDP-4-dehydrorhamnose reductase</fullName>
        <ecNumber evidence="3 6">1.1.1.133</ecNumber>
    </recommendedName>
</protein>
<dbReference type="InterPro" id="IPR036291">
    <property type="entry name" value="NAD(P)-bd_dom_sf"/>
</dbReference>
<reference evidence="9" key="1">
    <citation type="journal article" date="2019" name="Int. J. Syst. Evol. Microbiol.">
        <title>The Global Catalogue of Microorganisms (GCM) 10K type strain sequencing project: providing services to taxonomists for standard genome sequencing and annotation.</title>
        <authorList>
            <consortium name="The Broad Institute Genomics Platform"/>
            <consortium name="The Broad Institute Genome Sequencing Center for Infectious Disease"/>
            <person name="Wu L."/>
            <person name="Ma J."/>
        </authorList>
    </citation>
    <scope>NUCLEOTIDE SEQUENCE [LARGE SCALE GENOMIC DNA]</scope>
    <source>
        <strain evidence="9">NBRC 15640</strain>
    </source>
</reference>
<comment type="catalytic activity">
    <reaction evidence="5 6">
        <text>dTDP-beta-L-rhamnose + NADP(+) = dTDP-4-dehydro-beta-L-rhamnose + NADPH + H(+)</text>
        <dbReference type="Rhea" id="RHEA:21796"/>
        <dbReference type="ChEBI" id="CHEBI:15378"/>
        <dbReference type="ChEBI" id="CHEBI:57510"/>
        <dbReference type="ChEBI" id="CHEBI:57783"/>
        <dbReference type="ChEBI" id="CHEBI:58349"/>
        <dbReference type="ChEBI" id="CHEBI:62830"/>
        <dbReference type="EC" id="1.1.1.133"/>
    </reaction>
</comment>
<dbReference type="InterPro" id="IPR029903">
    <property type="entry name" value="RmlD-like-bd"/>
</dbReference>
<evidence type="ECO:0000256" key="6">
    <source>
        <dbReference type="RuleBase" id="RU364082"/>
    </source>
</evidence>
<dbReference type="EC" id="1.1.1.133" evidence="3 6"/>
<organism evidence="8 9">
    <name type="scientific">Vibrio penaeicida</name>
    <dbReference type="NCBI Taxonomy" id="104609"/>
    <lineage>
        <taxon>Bacteria</taxon>
        <taxon>Pseudomonadati</taxon>
        <taxon>Pseudomonadota</taxon>
        <taxon>Gammaproteobacteria</taxon>
        <taxon>Vibrionales</taxon>
        <taxon>Vibrionaceae</taxon>
        <taxon>Vibrio</taxon>
    </lineage>
</organism>
<keyword evidence="6" id="KW-0521">NADP</keyword>
<accession>A0AAV5NVA3</accession>
<dbReference type="Gene3D" id="3.40.50.720">
    <property type="entry name" value="NAD(P)-binding Rossmann-like Domain"/>
    <property type="match status" value="1"/>
</dbReference>
<evidence type="ECO:0000256" key="1">
    <source>
        <dbReference type="ARBA" id="ARBA00004781"/>
    </source>
</evidence>
<dbReference type="Gene3D" id="3.90.25.10">
    <property type="entry name" value="UDP-galactose 4-epimerase, domain 1"/>
    <property type="match status" value="1"/>
</dbReference>
<dbReference type="PANTHER" id="PTHR10491">
    <property type="entry name" value="DTDP-4-DEHYDRORHAMNOSE REDUCTASE"/>
    <property type="match status" value="1"/>
</dbReference>
<dbReference type="EMBL" id="BSNX01000056">
    <property type="protein sequence ID" value="GLQ74576.1"/>
    <property type="molecule type" value="Genomic_DNA"/>
</dbReference>
<name>A0AAV5NVA3_9VIBR</name>
<comment type="function">
    <text evidence="6">Catalyzes the reduction of dTDP-6-deoxy-L-lyxo-4-hexulose to yield dTDP-L-rhamnose.</text>
</comment>
<dbReference type="SUPFAM" id="SSF51735">
    <property type="entry name" value="NAD(P)-binding Rossmann-fold domains"/>
    <property type="match status" value="1"/>
</dbReference>
<dbReference type="AlphaFoldDB" id="A0AAV5NVA3"/>
<dbReference type="PANTHER" id="PTHR10491:SF4">
    <property type="entry name" value="METHIONINE ADENOSYLTRANSFERASE 2 SUBUNIT BETA"/>
    <property type="match status" value="1"/>
</dbReference>
<dbReference type="InterPro" id="IPR005913">
    <property type="entry name" value="dTDP_dehydrorham_reduct"/>
</dbReference>
<evidence type="ECO:0000259" key="7">
    <source>
        <dbReference type="Pfam" id="PF04321"/>
    </source>
</evidence>
<dbReference type="Pfam" id="PF04321">
    <property type="entry name" value="RmlD_sub_bind"/>
    <property type="match status" value="1"/>
</dbReference>
<dbReference type="GO" id="GO:0019305">
    <property type="term" value="P:dTDP-rhamnose biosynthetic process"/>
    <property type="evidence" value="ECO:0007669"/>
    <property type="project" value="TreeGrafter"/>
</dbReference>
<dbReference type="GO" id="GO:0008831">
    <property type="term" value="F:dTDP-4-dehydrorhamnose reductase activity"/>
    <property type="evidence" value="ECO:0007669"/>
    <property type="project" value="UniProtKB-EC"/>
</dbReference>
<evidence type="ECO:0000256" key="5">
    <source>
        <dbReference type="ARBA" id="ARBA00048200"/>
    </source>
</evidence>
<feature type="domain" description="RmlD-like substrate binding" evidence="7">
    <location>
        <begin position="2"/>
        <end position="279"/>
    </location>
</feature>
<dbReference type="Proteomes" id="UP001156690">
    <property type="component" value="Unassembled WGS sequence"/>
</dbReference>
<evidence type="ECO:0000313" key="8">
    <source>
        <dbReference type="EMBL" id="GLQ74576.1"/>
    </source>
</evidence>
<comment type="caution">
    <text evidence="8">The sequence shown here is derived from an EMBL/GenBank/DDBJ whole genome shotgun (WGS) entry which is preliminary data.</text>
</comment>
<keyword evidence="9" id="KW-1185">Reference proteome</keyword>
<proteinExistence type="inferred from homology"/>
<dbReference type="CDD" id="cd05254">
    <property type="entry name" value="dTDP_HR_like_SDR_e"/>
    <property type="match status" value="1"/>
</dbReference>
<comment type="cofactor">
    <cofactor evidence="6">
        <name>Mg(2+)</name>
        <dbReference type="ChEBI" id="CHEBI:18420"/>
    </cofactor>
    <text evidence="6">Binds 1 Mg(2+) ion per monomer.</text>
</comment>
<evidence type="ECO:0000256" key="3">
    <source>
        <dbReference type="ARBA" id="ARBA00012929"/>
    </source>
</evidence>
<evidence type="ECO:0000256" key="4">
    <source>
        <dbReference type="ARBA" id="ARBA00017099"/>
    </source>
</evidence>
<dbReference type="RefSeq" id="WP_126606696.1">
    <property type="nucleotide sequence ID" value="NZ_AP025144.1"/>
</dbReference>
<sequence>MILVTGANGLLATEIRKTADLDKFYFASHDELDITSEESVESYLIEHKNIEVIINCAAGANAEYIEDNVEWGHAITVTGPKNLAKLSKKYEMKLIHISTDYVFDGKKNTPYIEEDDTAGLSVYGRLKAEGEKEVLKHSESCAIVRTAWLFSEQCRDFIGSMIRISKNRKEVNVVYDQVGSPTYVPDLVGILMIIAERLEKGEREIFHVTNEGVCSWYDIACTIMRVLELECSVIPILSDEFVTKAKRPNYSVLSKRKVKNRFGISIRHHQDALNECLAIIKAQ</sequence>
<dbReference type="NCBIfam" id="TIGR01214">
    <property type="entry name" value="rmlD"/>
    <property type="match status" value="1"/>
</dbReference>
<gene>
    <name evidence="8" type="ORF">GCM10007932_39370</name>
</gene>
<dbReference type="GO" id="GO:0005829">
    <property type="term" value="C:cytosol"/>
    <property type="evidence" value="ECO:0007669"/>
    <property type="project" value="TreeGrafter"/>
</dbReference>
<evidence type="ECO:0000256" key="2">
    <source>
        <dbReference type="ARBA" id="ARBA00010944"/>
    </source>
</evidence>
<comment type="similarity">
    <text evidence="2 6">Belongs to the dTDP-4-dehydrorhamnose reductase family.</text>
</comment>